<dbReference type="KEGG" id="deo:CAY53_07995"/>
<dbReference type="Proteomes" id="UP000239867">
    <property type="component" value="Chromosome"/>
</dbReference>
<evidence type="ECO:0000313" key="3">
    <source>
        <dbReference type="Proteomes" id="UP000239867"/>
    </source>
</evidence>
<protein>
    <submittedName>
        <fullName evidence="2">Uncharacterized protein</fullName>
    </submittedName>
</protein>
<name>A0A2L1GNZ9_9BACT</name>
<feature type="region of interest" description="Disordered" evidence="1">
    <location>
        <begin position="92"/>
        <end position="116"/>
    </location>
</feature>
<dbReference type="EMBL" id="CP021255">
    <property type="protein sequence ID" value="AVD71415.1"/>
    <property type="molecule type" value="Genomic_DNA"/>
</dbReference>
<keyword evidence="3" id="KW-1185">Reference proteome</keyword>
<evidence type="ECO:0000313" key="2">
    <source>
        <dbReference type="EMBL" id="AVD71415.1"/>
    </source>
</evidence>
<proteinExistence type="predicted"/>
<accession>A0A2L1GNZ9</accession>
<organism evidence="2 3">
    <name type="scientific">Desulfobulbus oralis</name>
    <dbReference type="NCBI Taxonomy" id="1986146"/>
    <lineage>
        <taxon>Bacteria</taxon>
        <taxon>Pseudomonadati</taxon>
        <taxon>Thermodesulfobacteriota</taxon>
        <taxon>Desulfobulbia</taxon>
        <taxon>Desulfobulbales</taxon>
        <taxon>Desulfobulbaceae</taxon>
        <taxon>Desulfobulbus</taxon>
    </lineage>
</organism>
<evidence type="ECO:0000256" key="1">
    <source>
        <dbReference type="SAM" id="MobiDB-lite"/>
    </source>
</evidence>
<sequence length="116" mass="12203">MAISYSEALARLATITDEAGLRALIEQLDAAGDQSAKVTVLWSGTQNGTHSVGDKLVPALERDGVRTLGSTAAGKFLEDERFSNKVEEIFGDDPMHSTGKCSSEDKVKNCSGSLAG</sequence>
<dbReference type="AlphaFoldDB" id="A0A2L1GNZ9"/>
<dbReference type="RefSeq" id="WP_104936677.1">
    <property type="nucleotide sequence ID" value="NZ_CP021255.1"/>
</dbReference>
<reference evidence="2 3" key="1">
    <citation type="journal article" date="2018" name="MBio">
        <title>Insights into the evolution of host association through the isolation and characterization of a novel human periodontal pathobiont, Desulfobulbus oralis.</title>
        <authorList>
            <person name="Cross K.L."/>
            <person name="Chirania P."/>
            <person name="Xiong W."/>
            <person name="Beall C.J."/>
            <person name="Elkins J.G."/>
            <person name="Giannone R.J."/>
            <person name="Griffen A.L."/>
            <person name="Guss A.M."/>
            <person name="Hettich R.L."/>
            <person name="Joshi S.S."/>
            <person name="Mokrzan E.M."/>
            <person name="Martin R.K."/>
            <person name="Zhulin I.B."/>
            <person name="Leys E.J."/>
            <person name="Podar M."/>
        </authorList>
    </citation>
    <scope>NUCLEOTIDE SEQUENCE [LARGE SCALE GENOMIC DNA]</scope>
    <source>
        <strain evidence="2 3">ORNL</strain>
    </source>
</reference>
<gene>
    <name evidence="2" type="ORF">CAY53_07995</name>
</gene>